<dbReference type="GO" id="GO:0003755">
    <property type="term" value="F:peptidyl-prolyl cis-trans isomerase activity"/>
    <property type="evidence" value="ECO:0007669"/>
    <property type="project" value="InterPro"/>
</dbReference>
<sequence>MVAKHKRIIQSPTHHVNGAEIVLPQHGYAPGKSPLNMKSDSSGSSEDTVSTRETFWIGALHDSEEMQLPTWSGNPQSPLDGGHSSRNTLLFTAHKRNFSAPLFLIAFVLVGLAAMVTSRITVNDASEQVSLLTTNRAKMNLQLQKSQKDMLSLKRKISAMDAMIQQQQGMDTNASSSGAIQQRALEEVNSLQESLTFLGKHSEALKKQVQSMSLKSLEDSYGSLIQRVEVELQFPDHKVGPHKFVIELAPIEVMPHSVDVFLRMVSTHLLDGCSFILNALHVVKAAPLPYDGSSAADKAKAFTEHGLESVAFREYNADYPHKQYTVGFAADGSPSFYINTEDNSEIHIGDPCFGRIVEGFDTIRRLEASPTRNGIWFEKRIGIKRARIL</sequence>
<protein>
    <recommendedName>
        <fullName evidence="2">PPIase cyclophilin-type domain-containing protein</fullName>
    </recommendedName>
</protein>
<name>B7FP18_PHATC</name>
<dbReference type="Gene3D" id="2.40.100.10">
    <property type="entry name" value="Cyclophilin-like"/>
    <property type="match status" value="1"/>
</dbReference>
<evidence type="ECO:0000256" key="1">
    <source>
        <dbReference type="SAM" id="Phobius"/>
    </source>
</evidence>
<feature type="transmembrane region" description="Helical" evidence="1">
    <location>
        <begin position="98"/>
        <end position="116"/>
    </location>
</feature>
<dbReference type="EMBL" id="CM000605">
    <property type="protein sequence ID" value="EEC51094.1"/>
    <property type="molecule type" value="Genomic_DNA"/>
</dbReference>
<dbReference type="GeneID" id="7196000"/>
<dbReference type="Pfam" id="PF00160">
    <property type="entry name" value="Pro_isomerase"/>
    <property type="match status" value="1"/>
</dbReference>
<keyword evidence="1" id="KW-0472">Membrane</keyword>
<dbReference type="Proteomes" id="UP000000759">
    <property type="component" value="Chromosome 1"/>
</dbReference>
<accession>B7FP18</accession>
<reference evidence="3 4" key="1">
    <citation type="journal article" date="2008" name="Nature">
        <title>The Phaeodactylum genome reveals the evolutionary history of diatom genomes.</title>
        <authorList>
            <person name="Bowler C."/>
            <person name="Allen A.E."/>
            <person name="Badger J.H."/>
            <person name="Grimwood J."/>
            <person name="Jabbari K."/>
            <person name="Kuo A."/>
            <person name="Maheswari U."/>
            <person name="Martens C."/>
            <person name="Maumus F."/>
            <person name="Otillar R.P."/>
            <person name="Rayko E."/>
            <person name="Salamov A."/>
            <person name="Vandepoele K."/>
            <person name="Beszteri B."/>
            <person name="Gruber A."/>
            <person name="Heijde M."/>
            <person name="Katinka M."/>
            <person name="Mock T."/>
            <person name="Valentin K."/>
            <person name="Verret F."/>
            <person name="Berges J.A."/>
            <person name="Brownlee C."/>
            <person name="Cadoret J.P."/>
            <person name="Chiovitti A."/>
            <person name="Choi C.J."/>
            <person name="Coesel S."/>
            <person name="De Martino A."/>
            <person name="Detter J.C."/>
            <person name="Durkin C."/>
            <person name="Falciatore A."/>
            <person name="Fournet J."/>
            <person name="Haruta M."/>
            <person name="Huysman M.J."/>
            <person name="Jenkins B.D."/>
            <person name="Jiroutova K."/>
            <person name="Jorgensen R.E."/>
            <person name="Joubert Y."/>
            <person name="Kaplan A."/>
            <person name="Kroger N."/>
            <person name="Kroth P.G."/>
            <person name="La Roche J."/>
            <person name="Lindquist E."/>
            <person name="Lommer M."/>
            <person name="Martin-Jezequel V."/>
            <person name="Lopez P.J."/>
            <person name="Lucas S."/>
            <person name="Mangogna M."/>
            <person name="McGinnis K."/>
            <person name="Medlin L.K."/>
            <person name="Montsant A."/>
            <person name="Oudot-Le Secq M.P."/>
            <person name="Napoli C."/>
            <person name="Obornik M."/>
            <person name="Parker M.S."/>
            <person name="Petit J.L."/>
            <person name="Porcel B.M."/>
            <person name="Poulsen N."/>
            <person name="Robison M."/>
            <person name="Rychlewski L."/>
            <person name="Rynearson T.A."/>
            <person name="Schmutz J."/>
            <person name="Shapiro H."/>
            <person name="Siaut M."/>
            <person name="Stanley M."/>
            <person name="Sussman M.R."/>
            <person name="Taylor A.R."/>
            <person name="Vardi A."/>
            <person name="von Dassow P."/>
            <person name="Vyverman W."/>
            <person name="Willis A."/>
            <person name="Wyrwicz L.S."/>
            <person name="Rokhsar D.S."/>
            <person name="Weissenbach J."/>
            <person name="Armbrust E.V."/>
            <person name="Green B.R."/>
            <person name="Van de Peer Y."/>
            <person name="Grigoriev I.V."/>
        </authorList>
    </citation>
    <scope>NUCLEOTIDE SEQUENCE [LARGE SCALE GENOMIC DNA]</scope>
    <source>
        <strain evidence="3 4">CCAP 1055/1</strain>
    </source>
</reference>
<dbReference type="KEGG" id="pti:PHATRDRAFT_42647"/>
<dbReference type="AlphaFoldDB" id="B7FP18"/>
<evidence type="ECO:0000259" key="2">
    <source>
        <dbReference type="Pfam" id="PF00160"/>
    </source>
</evidence>
<proteinExistence type="predicted"/>
<dbReference type="OrthoDB" id="41872at2759"/>
<keyword evidence="1" id="KW-0812">Transmembrane</keyword>
<dbReference type="HOGENOM" id="CLU_710725_0_0_1"/>
<feature type="domain" description="PPIase cyclophilin-type" evidence="2">
    <location>
        <begin position="243"/>
        <end position="387"/>
    </location>
</feature>
<gene>
    <name evidence="3" type="ORF">PHATRDRAFT_42647</name>
</gene>
<dbReference type="InterPro" id="IPR029000">
    <property type="entry name" value="Cyclophilin-like_dom_sf"/>
</dbReference>
<evidence type="ECO:0000313" key="3">
    <source>
        <dbReference type="EMBL" id="EEC51094.1"/>
    </source>
</evidence>
<dbReference type="eggNOG" id="ENOG502SR2Q">
    <property type="taxonomic scope" value="Eukaryota"/>
</dbReference>
<keyword evidence="1" id="KW-1133">Transmembrane helix</keyword>
<keyword evidence="4" id="KW-1185">Reference proteome</keyword>
<dbReference type="SUPFAM" id="SSF50891">
    <property type="entry name" value="Cyclophilin-like"/>
    <property type="match status" value="1"/>
</dbReference>
<dbReference type="PaxDb" id="2850-Phatr42647"/>
<organism evidence="3 4">
    <name type="scientific">Phaeodactylum tricornutum (strain CCAP 1055/1)</name>
    <dbReference type="NCBI Taxonomy" id="556484"/>
    <lineage>
        <taxon>Eukaryota</taxon>
        <taxon>Sar</taxon>
        <taxon>Stramenopiles</taxon>
        <taxon>Ochrophyta</taxon>
        <taxon>Bacillariophyta</taxon>
        <taxon>Bacillariophyceae</taxon>
        <taxon>Bacillariophycidae</taxon>
        <taxon>Naviculales</taxon>
        <taxon>Phaeodactylaceae</taxon>
        <taxon>Phaeodactylum</taxon>
    </lineage>
</organism>
<reference evidence="4" key="2">
    <citation type="submission" date="2008-08" db="EMBL/GenBank/DDBJ databases">
        <authorList>
            <consortium name="Diatom Consortium"/>
            <person name="Grigoriev I."/>
            <person name="Grimwood J."/>
            <person name="Kuo A."/>
            <person name="Otillar R.P."/>
            <person name="Salamov A."/>
            <person name="Detter J.C."/>
            <person name="Lindquist E."/>
            <person name="Shapiro H."/>
            <person name="Lucas S."/>
            <person name="Glavina del Rio T."/>
            <person name="Pitluck S."/>
            <person name="Rokhsar D."/>
            <person name="Bowler C."/>
        </authorList>
    </citation>
    <scope>GENOME REANNOTATION</scope>
    <source>
        <strain evidence="4">CCAP 1055/1</strain>
    </source>
</reference>
<dbReference type="RefSeq" id="XP_002176631.1">
    <property type="nucleotide sequence ID" value="XM_002176595.1"/>
</dbReference>
<evidence type="ECO:0000313" key="4">
    <source>
        <dbReference type="Proteomes" id="UP000000759"/>
    </source>
</evidence>
<dbReference type="InterPro" id="IPR002130">
    <property type="entry name" value="Cyclophilin-type_PPIase_dom"/>
</dbReference>
<dbReference type="InParanoid" id="B7FP18"/>